<dbReference type="PROSITE" id="PS50878">
    <property type="entry name" value="RT_POL"/>
    <property type="match status" value="1"/>
</dbReference>
<evidence type="ECO:0000259" key="2">
    <source>
        <dbReference type="PROSITE" id="PS50878"/>
    </source>
</evidence>
<accession>A0A6J1QT32</accession>
<feature type="compositionally biased region" description="Basic and acidic residues" evidence="1">
    <location>
        <begin position="175"/>
        <end position="188"/>
    </location>
</feature>
<dbReference type="GeneID" id="112463442"/>
<dbReference type="AlphaFoldDB" id="A0A6J1QT32"/>
<dbReference type="GO" id="GO:0003676">
    <property type="term" value="F:nucleic acid binding"/>
    <property type="evidence" value="ECO:0007669"/>
    <property type="project" value="InterPro"/>
</dbReference>
<dbReference type="Pfam" id="PF00078">
    <property type="entry name" value="RVT_1"/>
    <property type="match status" value="1"/>
</dbReference>
<proteinExistence type="predicted"/>
<dbReference type="Proteomes" id="UP000504618">
    <property type="component" value="Unplaced"/>
</dbReference>
<sequence>MEHQEDQRITETIESILLLLQRVPGARTKLIRALALSGTQDGQEGGLLQHLDNTQSYEEMKNRESLSGQRDSNIDLLFASGSVAGNIDYQQLGESYDSDHVPIGFFVDINTRIYRKLSNKTSSKKTDWSQYREIVEKEIDCLLVPALPMFRDDFERYYQDFIATLKTAVFRASGRRGDPDRSTPNDPRKIKRSHKWNKWQTKDRESEIRKTIDGLAPPYVGTNPLVEPEYLCTDEELDAPFIRSELDRAIRMVKRDSAPGMDGVEYQMLRLLPESGRACLLELFNIVWSTGVLPTDWSCYQVIFIDKAGKEKVRPISLSSCVGKLMERMINERLIWWTEKEGKFSMSQNGFRRGRSCADNLARITSDIRAALSAREYTLAAFLDVSSAYDSVEFRIMLDGLMALGCPVGIVNFVRNWLYRRKVRFIVNSGEHIDRFVFRGLPQGAVLSPALYSLFTRTLYDALPEGVEMVEFADDIGMYVSGHDRQRNRLLLEQAVNIIAVTLGRIGLDLEPKKTVLVEFNRNGYVDKNMTINIQGCRVCNSDGAKFLGIWLDNSLKFNRQVQEVRGKVNRANSVMRYLCRVAKGMEVNTALMLYKSLVRSITDYGIFVYFPRDSATQIRLERTQYMGIRTALGYRNSTPNNVLIAEAKVMLLRDRAIMLGSNFVTRAIAYNKNGLCDKLQRLLDRESYCRFRQPTYKFSMLAEIWKKLRFRTSIGRSRQFEIFQGPYMAHTFEPRVDLLTGESRKRERYPDELLIHKIIERHDVDTDLEIIYTDGSYEESCRSTGASMVIEDQDTAFKMSLPGTCSSYTAEVFAIKSALQLMIQQHPHRKRNIIIMSDCKSALQAIQNNHINVHKNRYVTEARRYIYDLEAIFDKRIILVWIPAHVGIAGNEQADALAREAASEEADRTIEVPVGDFRRQDRREAWNAIQVSIVRDAAHKGIFYFDHFYDDGATKPWFHKINAERYFVTLFNRLRANHFNLGSSLKRKGYVDSERCDCGYEREDLYYVLLTCHKYDDYRIEMDKELRDANYLENIGSNAYY</sequence>
<dbReference type="OrthoDB" id="7701067at2759"/>
<dbReference type="PROSITE" id="PS50879">
    <property type="entry name" value="RNASE_H_1"/>
    <property type="match status" value="1"/>
</dbReference>
<organism evidence="4 5">
    <name type="scientific">Temnothorax curvispinosus</name>
    <dbReference type="NCBI Taxonomy" id="300111"/>
    <lineage>
        <taxon>Eukaryota</taxon>
        <taxon>Metazoa</taxon>
        <taxon>Ecdysozoa</taxon>
        <taxon>Arthropoda</taxon>
        <taxon>Hexapoda</taxon>
        <taxon>Insecta</taxon>
        <taxon>Pterygota</taxon>
        <taxon>Neoptera</taxon>
        <taxon>Endopterygota</taxon>
        <taxon>Hymenoptera</taxon>
        <taxon>Apocrita</taxon>
        <taxon>Aculeata</taxon>
        <taxon>Formicoidea</taxon>
        <taxon>Formicidae</taxon>
        <taxon>Myrmicinae</taxon>
        <taxon>Temnothorax</taxon>
    </lineage>
</organism>
<gene>
    <name evidence="5" type="primary">LOC112463442</name>
</gene>
<feature type="domain" description="RNase H type-1" evidence="3">
    <location>
        <begin position="766"/>
        <end position="904"/>
    </location>
</feature>
<dbReference type="CDD" id="cd09276">
    <property type="entry name" value="Rnase_HI_RT_non_LTR"/>
    <property type="match status" value="1"/>
</dbReference>
<dbReference type="InterPro" id="IPR036397">
    <property type="entry name" value="RNaseH_sf"/>
</dbReference>
<dbReference type="InterPro" id="IPR012337">
    <property type="entry name" value="RNaseH-like_sf"/>
</dbReference>
<feature type="region of interest" description="Disordered" evidence="1">
    <location>
        <begin position="173"/>
        <end position="195"/>
    </location>
</feature>
<dbReference type="InterPro" id="IPR000477">
    <property type="entry name" value="RT_dom"/>
</dbReference>
<dbReference type="GO" id="GO:0042575">
    <property type="term" value="C:DNA polymerase complex"/>
    <property type="evidence" value="ECO:0007669"/>
    <property type="project" value="UniProtKB-ARBA"/>
</dbReference>
<dbReference type="InterPro" id="IPR002156">
    <property type="entry name" value="RNaseH_domain"/>
</dbReference>
<name>A0A6J1QT32_9HYME</name>
<dbReference type="Pfam" id="PF00075">
    <property type="entry name" value="RNase_H"/>
    <property type="match status" value="1"/>
</dbReference>
<dbReference type="CDD" id="cd01650">
    <property type="entry name" value="RT_nLTR_like"/>
    <property type="match status" value="1"/>
</dbReference>
<evidence type="ECO:0000256" key="1">
    <source>
        <dbReference type="SAM" id="MobiDB-lite"/>
    </source>
</evidence>
<keyword evidence="4" id="KW-1185">Reference proteome</keyword>
<feature type="domain" description="Reverse transcriptase" evidence="2">
    <location>
        <begin position="286"/>
        <end position="552"/>
    </location>
</feature>
<dbReference type="PANTHER" id="PTHR36688">
    <property type="entry name" value="ENDO/EXONUCLEASE/PHOSPHATASE DOMAIN-CONTAINING PROTEIN"/>
    <property type="match status" value="1"/>
</dbReference>
<evidence type="ECO:0000313" key="5">
    <source>
        <dbReference type="RefSeq" id="XP_024885622.1"/>
    </source>
</evidence>
<dbReference type="InterPro" id="IPR043502">
    <property type="entry name" value="DNA/RNA_pol_sf"/>
</dbReference>
<dbReference type="SUPFAM" id="SSF53098">
    <property type="entry name" value="Ribonuclease H-like"/>
    <property type="match status" value="1"/>
</dbReference>
<protein>
    <submittedName>
        <fullName evidence="5">Uncharacterized protein LOC112463442</fullName>
    </submittedName>
</protein>
<evidence type="ECO:0000313" key="4">
    <source>
        <dbReference type="Proteomes" id="UP000504618"/>
    </source>
</evidence>
<reference evidence="5" key="1">
    <citation type="submission" date="2025-08" db="UniProtKB">
        <authorList>
            <consortium name="RefSeq"/>
        </authorList>
    </citation>
    <scope>IDENTIFICATION</scope>
    <source>
        <tissue evidence="5">Whole body</tissue>
    </source>
</reference>
<dbReference type="SUPFAM" id="SSF56672">
    <property type="entry name" value="DNA/RNA polymerases"/>
    <property type="match status" value="1"/>
</dbReference>
<dbReference type="PANTHER" id="PTHR36688:SF1">
    <property type="entry name" value="ENDONUCLEASE_EXONUCLEASE_PHOSPHATASE DOMAIN-CONTAINING PROTEIN"/>
    <property type="match status" value="1"/>
</dbReference>
<evidence type="ECO:0000259" key="3">
    <source>
        <dbReference type="PROSITE" id="PS50879"/>
    </source>
</evidence>
<dbReference type="GO" id="GO:0071897">
    <property type="term" value="P:DNA biosynthetic process"/>
    <property type="evidence" value="ECO:0007669"/>
    <property type="project" value="UniProtKB-ARBA"/>
</dbReference>
<dbReference type="InterPro" id="IPR052560">
    <property type="entry name" value="RdDP_mobile_element"/>
</dbReference>
<dbReference type="RefSeq" id="XP_024885622.1">
    <property type="nucleotide sequence ID" value="XM_025029854.1"/>
</dbReference>
<dbReference type="GO" id="GO:0004523">
    <property type="term" value="F:RNA-DNA hybrid ribonuclease activity"/>
    <property type="evidence" value="ECO:0007669"/>
    <property type="project" value="InterPro"/>
</dbReference>
<dbReference type="Gene3D" id="3.30.420.10">
    <property type="entry name" value="Ribonuclease H-like superfamily/Ribonuclease H"/>
    <property type="match status" value="1"/>
</dbReference>